<organism evidence="1 2">
    <name type="scientific">Sphaerodactylus townsendi</name>
    <dbReference type="NCBI Taxonomy" id="933632"/>
    <lineage>
        <taxon>Eukaryota</taxon>
        <taxon>Metazoa</taxon>
        <taxon>Chordata</taxon>
        <taxon>Craniata</taxon>
        <taxon>Vertebrata</taxon>
        <taxon>Euteleostomi</taxon>
        <taxon>Lepidosauria</taxon>
        <taxon>Squamata</taxon>
        <taxon>Bifurcata</taxon>
        <taxon>Gekkota</taxon>
        <taxon>Sphaerodactylidae</taxon>
        <taxon>Sphaerodactylus</taxon>
    </lineage>
</organism>
<dbReference type="EMBL" id="CM037622">
    <property type="protein sequence ID" value="KAH8003179.1"/>
    <property type="molecule type" value="Genomic_DNA"/>
</dbReference>
<reference evidence="1" key="1">
    <citation type="submission" date="2021-08" db="EMBL/GenBank/DDBJ databases">
        <title>The first chromosome-level gecko genome reveals the dynamic sex chromosomes of Neotropical dwarf geckos (Sphaerodactylidae: Sphaerodactylus).</title>
        <authorList>
            <person name="Pinto B.J."/>
            <person name="Keating S.E."/>
            <person name="Gamble T."/>
        </authorList>
    </citation>
    <scope>NUCLEOTIDE SEQUENCE</scope>
    <source>
        <strain evidence="1">TG3544</strain>
    </source>
</reference>
<sequence>MIVKMNANLDQLVEMTKYKHKSSPYMVLLILHNICFSSANKAKIIANDKVIAVLSACLDSDSPMAQRIGASALWALLHNCQKAKVTLKNPSIKRRIDETYASVKKTVLQNQETQQDVYHLKCLETLVQFLSS</sequence>
<name>A0ACB8FD87_9SAUR</name>
<proteinExistence type="predicted"/>
<evidence type="ECO:0000313" key="2">
    <source>
        <dbReference type="Proteomes" id="UP000827872"/>
    </source>
</evidence>
<protein>
    <submittedName>
        <fullName evidence="1">Uncharacterized protein</fullName>
    </submittedName>
</protein>
<evidence type="ECO:0000313" key="1">
    <source>
        <dbReference type="EMBL" id="KAH8003179.1"/>
    </source>
</evidence>
<keyword evidence="2" id="KW-1185">Reference proteome</keyword>
<comment type="caution">
    <text evidence="1">The sequence shown here is derived from an EMBL/GenBank/DDBJ whole genome shotgun (WGS) entry which is preliminary data.</text>
</comment>
<accession>A0ACB8FD87</accession>
<dbReference type="Proteomes" id="UP000827872">
    <property type="component" value="Linkage Group LG09"/>
</dbReference>
<gene>
    <name evidence="1" type="ORF">K3G42_014134</name>
</gene>